<dbReference type="PROSITE" id="PS50893">
    <property type="entry name" value="ABC_TRANSPORTER_2"/>
    <property type="match status" value="1"/>
</dbReference>
<protein>
    <submittedName>
        <fullName evidence="6">Peptide/nickel transport system ATP-binding protein</fullName>
    </submittedName>
</protein>
<dbReference type="InterPro" id="IPR003593">
    <property type="entry name" value="AAA+_ATPase"/>
</dbReference>
<dbReference type="Pfam" id="PF08352">
    <property type="entry name" value="oligo_HPY"/>
    <property type="match status" value="1"/>
</dbReference>
<name>A0A1I1AUR9_9CLOT</name>
<dbReference type="STRING" id="84698.SAMN04488528_10438"/>
<dbReference type="GO" id="GO:0015833">
    <property type="term" value="P:peptide transport"/>
    <property type="evidence" value="ECO:0007669"/>
    <property type="project" value="InterPro"/>
</dbReference>
<dbReference type="NCBIfam" id="TIGR01727">
    <property type="entry name" value="oligo_HPY"/>
    <property type="match status" value="1"/>
</dbReference>
<gene>
    <name evidence="6" type="ORF">SAMN04488528_10438</name>
</gene>
<keyword evidence="3" id="KW-0547">Nucleotide-binding</keyword>
<evidence type="ECO:0000259" key="5">
    <source>
        <dbReference type="PROSITE" id="PS50893"/>
    </source>
</evidence>
<evidence type="ECO:0000256" key="3">
    <source>
        <dbReference type="ARBA" id="ARBA00022741"/>
    </source>
</evidence>
<accession>A0A1I1AUR9</accession>
<feature type="domain" description="ABC transporter" evidence="5">
    <location>
        <begin position="12"/>
        <end position="268"/>
    </location>
</feature>
<dbReference type="SUPFAM" id="SSF52540">
    <property type="entry name" value="P-loop containing nucleoside triphosphate hydrolases"/>
    <property type="match status" value="1"/>
</dbReference>
<dbReference type="InterPro" id="IPR003439">
    <property type="entry name" value="ABC_transporter-like_ATP-bd"/>
</dbReference>
<dbReference type="PROSITE" id="PS00211">
    <property type="entry name" value="ABC_TRANSPORTER_1"/>
    <property type="match status" value="1"/>
</dbReference>
<dbReference type="InterPro" id="IPR013563">
    <property type="entry name" value="Oligopep_ABC_C"/>
</dbReference>
<reference evidence="6 7" key="1">
    <citation type="submission" date="2016-10" db="EMBL/GenBank/DDBJ databases">
        <authorList>
            <person name="de Groot N.N."/>
        </authorList>
    </citation>
    <scope>NUCLEOTIDE SEQUENCE [LARGE SCALE GENOMIC DNA]</scope>
    <source>
        <strain evidence="6 7">DSM 12271</strain>
    </source>
</reference>
<dbReference type="GO" id="GO:0055085">
    <property type="term" value="P:transmembrane transport"/>
    <property type="evidence" value="ECO:0007669"/>
    <property type="project" value="UniProtKB-ARBA"/>
</dbReference>
<comment type="similarity">
    <text evidence="1">Belongs to the ABC transporter superfamily.</text>
</comment>
<evidence type="ECO:0000256" key="1">
    <source>
        <dbReference type="ARBA" id="ARBA00005417"/>
    </source>
</evidence>
<dbReference type="SMART" id="SM00382">
    <property type="entry name" value="AAA"/>
    <property type="match status" value="1"/>
</dbReference>
<dbReference type="AlphaFoldDB" id="A0A1I1AUR9"/>
<dbReference type="InterPro" id="IPR050319">
    <property type="entry name" value="ABC_transp_ATP-bind"/>
</dbReference>
<evidence type="ECO:0000313" key="6">
    <source>
        <dbReference type="EMBL" id="SFB40070.1"/>
    </source>
</evidence>
<keyword evidence="4 6" id="KW-0067">ATP-binding</keyword>
<dbReference type="EMBL" id="FOKI01000043">
    <property type="protein sequence ID" value="SFB40070.1"/>
    <property type="molecule type" value="Genomic_DNA"/>
</dbReference>
<dbReference type="CDD" id="cd03257">
    <property type="entry name" value="ABC_NikE_OppD_transporters"/>
    <property type="match status" value="1"/>
</dbReference>
<keyword evidence="2" id="KW-0813">Transport</keyword>
<dbReference type="InterPro" id="IPR017871">
    <property type="entry name" value="ABC_transporter-like_CS"/>
</dbReference>
<dbReference type="OrthoDB" id="9802772at2"/>
<dbReference type="GO" id="GO:0016887">
    <property type="term" value="F:ATP hydrolysis activity"/>
    <property type="evidence" value="ECO:0007669"/>
    <property type="project" value="InterPro"/>
</dbReference>
<dbReference type="PANTHER" id="PTHR43776">
    <property type="entry name" value="TRANSPORT ATP-BINDING PROTEIN"/>
    <property type="match status" value="1"/>
</dbReference>
<dbReference type="Pfam" id="PF00005">
    <property type="entry name" value="ABC_tran"/>
    <property type="match status" value="1"/>
</dbReference>
<keyword evidence="7" id="KW-1185">Reference proteome</keyword>
<sequence length="336" mass="38606">MENINLNKDSLLEVNNLKCYFNDDNRLFRKNSRVVKAVDGLSFNINKGEVYGLVGESGCGKSTTGRAILNLIPKIGGSLRFDGKVIYDVEKKYSINKKDMKNARKEMQMIFQDPYSSLDPHMTLGNIIKQGMLKHNLIDRKNSRDEIKNILEIYRLRGECIDKYPHEFSGGERQRIGIARALALKPKFLVCDEPTSALDVSIQAQILMLMDKLKKEMDLTYLFISHNLSLVRYFCDRVGVMYLGNIVEEASAEELFSNPKHPYTKCLISSIPRTHPREKKVRIKLKDEIPDLHKDIEGCKFNTRCPYTSDNCKNEVPVLREIKKGHFVSCNRTNLH</sequence>
<dbReference type="InterPro" id="IPR027417">
    <property type="entry name" value="P-loop_NTPase"/>
</dbReference>
<dbReference type="Gene3D" id="3.40.50.300">
    <property type="entry name" value="P-loop containing nucleotide triphosphate hydrolases"/>
    <property type="match status" value="1"/>
</dbReference>
<evidence type="ECO:0000313" key="7">
    <source>
        <dbReference type="Proteomes" id="UP000198619"/>
    </source>
</evidence>
<dbReference type="Proteomes" id="UP000198619">
    <property type="component" value="Unassembled WGS sequence"/>
</dbReference>
<proteinExistence type="inferred from homology"/>
<organism evidence="6 7">
    <name type="scientific">Clostridium frigidicarnis</name>
    <dbReference type="NCBI Taxonomy" id="84698"/>
    <lineage>
        <taxon>Bacteria</taxon>
        <taxon>Bacillati</taxon>
        <taxon>Bacillota</taxon>
        <taxon>Clostridia</taxon>
        <taxon>Eubacteriales</taxon>
        <taxon>Clostridiaceae</taxon>
        <taxon>Clostridium</taxon>
    </lineage>
</organism>
<dbReference type="PANTHER" id="PTHR43776:SF8">
    <property type="entry name" value="ABC TRANSPORTER, ATP-BINDING PROTEIN"/>
    <property type="match status" value="1"/>
</dbReference>
<evidence type="ECO:0000256" key="4">
    <source>
        <dbReference type="ARBA" id="ARBA00022840"/>
    </source>
</evidence>
<dbReference type="GO" id="GO:0005524">
    <property type="term" value="F:ATP binding"/>
    <property type="evidence" value="ECO:0007669"/>
    <property type="project" value="UniProtKB-KW"/>
</dbReference>
<evidence type="ECO:0000256" key="2">
    <source>
        <dbReference type="ARBA" id="ARBA00022448"/>
    </source>
</evidence>
<dbReference type="FunFam" id="3.40.50.300:FF:000016">
    <property type="entry name" value="Oligopeptide ABC transporter ATP-binding component"/>
    <property type="match status" value="1"/>
</dbReference>
<dbReference type="RefSeq" id="WP_090042880.1">
    <property type="nucleotide sequence ID" value="NZ_FOKI01000043.1"/>
</dbReference>